<dbReference type="SUPFAM" id="SSF53448">
    <property type="entry name" value="Nucleotide-diphospho-sugar transferases"/>
    <property type="match status" value="1"/>
</dbReference>
<keyword evidence="3" id="KW-0328">Glycosyltransferase</keyword>
<gene>
    <name evidence="7" type="ORF">FQP89_08815</name>
</gene>
<evidence type="ECO:0000256" key="1">
    <source>
        <dbReference type="ARBA" id="ARBA00004236"/>
    </source>
</evidence>
<proteinExistence type="predicted"/>
<organism evidence="7 8">
    <name type="scientific">Vreelandella titanicae</name>
    <dbReference type="NCBI Taxonomy" id="664683"/>
    <lineage>
        <taxon>Bacteria</taxon>
        <taxon>Pseudomonadati</taxon>
        <taxon>Pseudomonadota</taxon>
        <taxon>Gammaproteobacteria</taxon>
        <taxon>Oceanospirillales</taxon>
        <taxon>Halomonadaceae</taxon>
        <taxon>Vreelandella</taxon>
    </lineage>
</organism>
<evidence type="ECO:0000256" key="3">
    <source>
        <dbReference type="ARBA" id="ARBA00022676"/>
    </source>
</evidence>
<evidence type="ECO:0000256" key="5">
    <source>
        <dbReference type="ARBA" id="ARBA00023136"/>
    </source>
</evidence>
<dbReference type="InterPro" id="IPR029044">
    <property type="entry name" value="Nucleotide-diphossugar_trans"/>
</dbReference>
<evidence type="ECO:0000313" key="8">
    <source>
        <dbReference type="Proteomes" id="UP000317288"/>
    </source>
</evidence>
<sequence length="249" mass="27693">MPRQQEGLCLNSVENSIEKAPQLSIVIPVLNEAAGIEATLLPLQLLRAQRLSALVEVIVVDGGSGDSSVRIATPLADRVLGSSPGRGEQMNLGAQHARAPALLFLHADTQLPDDAVEQITRGLNRHAWGRFAIQLSGRSRWLPVVSWMINQRSRLTGMATGDQGIFVRASAFRAVGGFPEQPLMEDIELSKRLKQVSRPACLTAKVISSGRRWDQYGAWKTIRLMWRLRYRYWRGVSATQLAKEYRDAR</sequence>
<name>A0A558JBZ8_9GAMM</name>
<feature type="domain" description="Glycosyltransferase 2-like" evidence="6">
    <location>
        <begin position="24"/>
        <end position="125"/>
    </location>
</feature>
<dbReference type="Proteomes" id="UP000317288">
    <property type="component" value="Unassembled WGS sequence"/>
</dbReference>
<evidence type="ECO:0000313" key="7">
    <source>
        <dbReference type="EMBL" id="TVU91166.1"/>
    </source>
</evidence>
<dbReference type="InterPro" id="IPR001173">
    <property type="entry name" value="Glyco_trans_2-like"/>
</dbReference>
<dbReference type="AlphaFoldDB" id="A0A558JBZ8"/>
<dbReference type="GO" id="GO:0016757">
    <property type="term" value="F:glycosyltransferase activity"/>
    <property type="evidence" value="ECO:0007669"/>
    <property type="project" value="UniProtKB-KW"/>
</dbReference>
<dbReference type="InterPro" id="IPR026461">
    <property type="entry name" value="Trfase_2_rSAM/seldom_assoc"/>
</dbReference>
<protein>
    <submittedName>
        <fullName evidence="7">Glycosyltransferase</fullName>
    </submittedName>
</protein>
<keyword evidence="4 7" id="KW-0808">Transferase</keyword>
<keyword evidence="5" id="KW-0472">Membrane</keyword>
<dbReference type="Pfam" id="PF00535">
    <property type="entry name" value="Glycos_transf_2"/>
    <property type="match status" value="1"/>
</dbReference>
<evidence type="ECO:0000256" key="2">
    <source>
        <dbReference type="ARBA" id="ARBA00022475"/>
    </source>
</evidence>
<dbReference type="PANTHER" id="PTHR43646:SF2">
    <property type="entry name" value="GLYCOSYLTRANSFERASE 2-LIKE DOMAIN-CONTAINING PROTEIN"/>
    <property type="match status" value="1"/>
</dbReference>
<dbReference type="EMBL" id="VNFE01000002">
    <property type="protein sequence ID" value="TVU91166.1"/>
    <property type="molecule type" value="Genomic_DNA"/>
</dbReference>
<dbReference type="Gene3D" id="3.90.550.10">
    <property type="entry name" value="Spore Coat Polysaccharide Biosynthesis Protein SpsA, Chain A"/>
    <property type="match status" value="1"/>
</dbReference>
<dbReference type="PANTHER" id="PTHR43646">
    <property type="entry name" value="GLYCOSYLTRANSFERASE"/>
    <property type="match status" value="1"/>
</dbReference>
<reference evidence="7 8" key="1">
    <citation type="submission" date="2019-07" db="EMBL/GenBank/DDBJ databases">
        <title>Diversity of Bacteria from Kongsfjorden, Arctic.</title>
        <authorList>
            <person name="Yu Y."/>
        </authorList>
    </citation>
    <scope>NUCLEOTIDE SEQUENCE [LARGE SCALE GENOMIC DNA]</scope>
    <source>
        <strain evidence="7 8">SM1922</strain>
    </source>
</reference>
<evidence type="ECO:0000256" key="4">
    <source>
        <dbReference type="ARBA" id="ARBA00022679"/>
    </source>
</evidence>
<comment type="subcellular location">
    <subcellularLocation>
        <location evidence="1">Cell membrane</location>
    </subcellularLocation>
</comment>
<dbReference type="CDD" id="cd02522">
    <property type="entry name" value="GT_2_like_a"/>
    <property type="match status" value="1"/>
</dbReference>
<accession>A0A558JBZ8</accession>
<comment type="caution">
    <text evidence="7">The sequence shown here is derived from an EMBL/GenBank/DDBJ whole genome shotgun (WGS) entry which is preliminary data.</text>
</comment>
<dbReference type="GO" id="GO:0005886">
    <property type="term" value="C:plasma membrane"/>
    <property type="evidence" value="ECO:0007669"/>
    <property type="project" value="UniProtKB-SubCell"/>
</dbReference>
<evidence type="ECO:0000259" key="6">
    <source>
        <dbReference type="Pfam" id="PF00535"/>
    </source>
</evidence>
<dbReference type="NCBIfam" id="TIGR04283">
    <property type="entry name" value="glyco_like_mftF"/>
    <property type="match status" value="1"/>
</dbReference>
<keyword evidence="2" id="KW-1003">Cell membrane</keyword>